<reference evidence="1 2" key="1">
    <citation type="submission" date="2019-01" db="EMBL/GenBank/DDBJ databases">
        <title>Chengkuizengella sp. nov., isolated from deep-sea sediment of East Pacific Ocean.</title>
        <authorList>
            <person name="Yang J."/>
            <person name="Lai Q."/>
            <person name="Shao Z."/>
        </authorList>
    </citation>
    <scope>NUCLEOTIDE SEQUENCE [LARGE SCALE GENOMIC DNA]</scope>
    <source>
        <strain evidence="1 2">YPA3-1-1</strain>
    </source>
</reference>
<dbReference type="RefSeq" id="WP_160646829.1">
    <property type="nucleotide sequence ID" value="NZ_SIJB01000029.1"/>
</dbReference>
<proteinExistence type="predicted"/>
<dbReference type="AlphaFoldDB" id="A0A6N9Q5H3"/>
<organism evidence="1 2">
    <name type="scientific">Chengkuizengella marina</name>
    <dbReference type="NCBI Taxonomy" id="2507566"/>
    <lineage>
        <taxon>Bacteria</taxon>
        <taxon>Bacillati</taxon>
        <taxon>Bacillota</taxon>
        <taxon>Bacilli</taxon>
        <taxon>Bacillales</taxon>
        <taxon>Paenibacillaceae</taxon>
        <taxon>Chengkuizengella</taxon>
    </lineage>
</organism>
<dbReference type="EMBL" id="SIJB01000029">
    <property type="protein sequence ID" value="NBI30020.1"/>
    <property type="molecule type" value="Genomic_DNA"/>
</dbReference>
<dbReference type="Proteomes" id="UP000448943">
    <property type="component" value="Unassembled WGS sequence"/>
</dbReference>
<sequence>MEVIGSFETILTELHEIMNSKPAATIPKFHRTVANGESEENAPFQLIFGCYFTYEPVIMYGVLNEQLDQGCVYVKQKVKPTEIMNDFVNLVTIYFPESTMEWKRKMIFDFGNKFTKLLYTFDEVHSNELLNSVIDYLVKYDQSIDENI</sequence>
<name>A0A6N9Q5H3_9BACL</name>
<evidence type="ECO:0000313" key="2">
    <source>
        <dbReference type="Proteomes" id="UP000448943"/>
    </source>
</evidence>
<accession>A0A6N9Q5H3</accession>
<comment type="caution">
    <text evidence="1">The sequence shown here is derived from an EMBL/GenBank/DDBJ whole genome shotgun (WGS) entry which is preliminary data.</text>
</comment>
<protein>
    <submittedName>
        <fullName evidence="1">Uncharacterized protein</fullName>
    </submittedName>
</protein>
<dbReference type="Pfam" id="PF19152">
    <property type="entry name" value="DUF5834"/>
    <property type="match status" value="1"/>
</dbReference>
<dbReference type="OrthoDB" id="9823897at2"/>
<dbReference type="InterPro" id="IPR043874">
    <property type="entry name" value="DUF5834"/>
</dbReference>
<gene>
    <name evidence="1" type="ORF">ERL59_13795</name>
</gene>
<evidence type="ECO:0000313" key="1">
    <source>
        <dbReference type="EMBL" id="NBI30020.1"/>
    </source>
</evidence>
<keyword evidence="2" id="KW-1185">Reference proteome</keyword>